<keyword evidence="2" id="KW-0378">Hydrolase</keyword>
<reference evidence="2" key="2">
    <citation type="submission" date="2022-04" db="EMBL/GenBank/DDBJ databases">
        <authorList>
            <person name="Fokt H."/>
            <person name="Baines J."/>
        </authorList>
    </citation>
    <scope>NUCLEOTIDE SEQUENCE</scope>
    <source>
        <strain evidence="2">KH569_7</strain>
    </source>
</reference>
<proteinExistence type="predicted"/>
<name>A0A9X2P1G3_9BACE</name>
<comment type="caution">
    <text evidence="2">The sequence shown here is derived from an EMBL/GenBank/DDBJ whole genome shotgun (WGS) entry which is preliminary data.</text>
</comment>
<protein>
    <submittedName>
        <fullName evidence="2">Carboxypeptidase-like regulatory domain-containing protein</fullName>
    </submittedName>
</protein>
<reference evidence="2" key="1">
    <citation type="journal article" date="2022" name="Arch. Microbiol.">
        <title>Bacteroides muris sp. nov. isolated from the cecum of wild-derived house mice.</title>
        <authorList>
            <person name="Fokt H."/>
            <person name="Unni R."/>
            <person name="Repnik U."/>
            <person name="Schmitz R.A."/>
            <person name="Bramkamp M."/>
            <person name="Baines J.F."/>
            <person name="Unterweger D."/>
        </authorList>
    </citation>
    <scope>NUCLEOTIDE SEQUENCE</scope>
    <source>
        <strain evidence="2">KH569_7</strain>
    </source>
</reference>
<organism evidence="2 3">
    <name type="scientific">Bacteroides muris</name>
    <name type="common">ex Fokt et al. 2023</name>
    <dbReference type="NCBI Taxonomy" id="2937417"/>
    <lineage>
        <taxon>Bacteria</taxon>
        <taxon>Pseudomonadati</taxon>
        <taxon>Bacteroidota</taxon>
        <taxon>Bacteroidia</taxon>
        <taxon>Bacteroidales</taxon>
        <taxon>Bacteroidaceae</taxon>
        <taxon>Bacteroides</taxon>
    </lineage>
</organism>
<dbReference type="Pfam" id="PF13715">
    <property type="entry name" value="CarbopepD_reg_2"/>
    <property type="match status" value="1"/>
</dbReference>
<evidence type="ECO:0000256" key="1">
    <source>
        <dbReference type="SAM" id="SignalP"/>
    </source>
</evidence>
<dbReference type="SUPFAM" id="SSF49464">
    <property type="entry name" value="Carboxypeptidase regulatory domain-like"/>
    <property type="match status" value="1"/>
</dbReference>
<keyword evidence="2" id="KW-0121">Carboxypeptidase</keyword>
<accession>A0A9X2P1G3</accession>
<dbReference type="Gene3D" id="2.60.40.1120">
    <property type="entry name" value="Carboxypeptidase-like, regulatory domain"/>
    <property type="match status" value="1"/>
</dbReference>
<dbReference type="GO" id="GO:0004180">
    <property type="term" value="F:carboxypeptidase activity"/>
    <property type="evidence" value="ECO:0007669"/>
    <property type="project" value="UniProtKB-KW"/>
</dbReference>
<keyword evidence="2" id="KW-0645">Protease</keyword>
<sequence length="95" mass="9838">MFRQFRTVSMMLLLLGGSTGAVYAANPDVAGVYDTQQSSVCKGVVNDAFGPVIGASVVVKGSTNGVITDIDGNFSLSGVKEGDIIQISFVGYKTV</sequence>
<dbReference type="RefSeq" id="WP_257941510.1">
    <property type="nucleotide sequence ID" value="NZ_JAMZEE010000136.1"/>
</dbReference>
<evidence type="ECO:0000313" key="2">
    <source>
        <dbReference type="EMBL" id="MCR6510080.1"/>
    </source>
</evidence>
<dbReference type="EMBL" id="JAMZEE010000136">
    <property type="protein sequence ID" value="MCR6510080.1"/>
    <property type="molecule type" value="Genomic_DNA"/>
</dbReference>
<evidence type="ECO:0000313" key="3">
    <source>
        <dbReference type="Proteomes" id="UP001143810"/>
    </source>
</evidence>
<feature type="non-terminal residue" evidence="2">
    <location>
        <position position="95"/>
    </location>
</feature>
<dbReference type="Proteomes" id="UP001143810">
    <property type="component" value="Unassembled WGS sequence"/>
</dbReference>
<feature type="chain" id="PRO_5040866013" evidence="1">
    <location>
        <begin position="25"/>
        <end position="95"/>
    </location>
</feature>
<keyword evidence="1" id="KW-0732">Signal</keyword>
<dbReference type="AlphaFoldDB" id="A0A9X2P1G3"/>
<dbReference type="InterPro" id="IPR008969">
    <property type="entry name" value="CarboxyPept-like_regulatory"/>
</dbReference>
<gene>
    <name evidence="2" type="ORF">M1B78_18515</name>
</gene>
<feature type="signal peptide" evidence="1">
    <location>
        <begin position="1"/>
        <end position="24"/>
    </location>
</feature>